<comment type="caution">
    <text evidence="6">The sequence shown here is derived from an EMBL/GenBank/DDBJ whole genome shotgun (WGS) entry which is preliminary data.</text>
</comment>
<protein>
    <submittedName>
        <fullName evidence="6">Helix-turn-helix transcriptional regulator</fullName>
    </submittedName>
</protein>
<dbReference type="PANTHER" id="PTHR40661">
    <property type="match status" value="1"/>
</dbReference>
<feature type="domain" description="Peptidase S24/S26A/S26B/S26C" evidence="5">
    <location>
        <begin position="83"/>
        <end position="201"/>
    </location>
</feature>
<organism evidence="6 7">
    <name type="scientific">Ponticaulis profundi</name>
    <dbReference type="NCBI Taxonomy" id="2665222"/>
    <lineage>
        <taxon>Bacteria</taxon>
        <taxon>Pseudomonadati</taxon>
        <taxon>Pseudomonadota</taxon>
        <taxon>Alphaproteobacteria</taxon>
        <taxon>Hyphomonadales</taxon>
        <taxon>Hyphomonadaceae</taxon>
        <taxon>Ponticaulis</taxon>
    </lineage>
</organism>
<gene>
    <name evidence="6" type="ORF">ACFQDM_13045</name>
</gene>
<keyword evidence="7" id="KW-1185">Reference proteome</keyword>
<dbReference type="InterPro" id="IPR039418">
    <property type="entry name" value="LexA-like"/>
</dbReference>
<dbReference type="EMBL" id="JBHSSW010000017">
    <property type="protein sequence ID" value="MFC6199014.1"/>
    <property type="molecule type" value="Genomic_DNA"/>
</dbReference>
<name>A0ABW1SC77_9PROT</name>
<accession>A0ABW1SC77</accession>
<dbReference type="InterPro" id="IPR015927">
    <property type="entry name" value="Peptidase_S24_S26A/B/C"/>
</dbReference>
<dbReference type="CDD" id="cd06529">
    <property type="entry name" value="S24_LexA-like"/>
    <property type="match status" value="1"/>
</dbReference>
<evidence type="ECO:0000256" key="2">
    <source>
        <dbReference type="ARBA" id="ARBA00023125"/>
    </source>
</evidence>
<keyword evidence="3" id="KW-0804">Transcription</keyword>
<evidence type="ECO:0000256" key="3">
    <source>
        <dbReference type="ARBA" id="ARBA00023163"/>
    </source>
</evidence>
<proteinExistence type="predicted"/>
<sequence length="206" mass="22637">MMRHADMWRGIDLLAERHGLSASGLARAAGLDSTSFNRSKRQSRDGKPRWPSTESVSKALEAVGGTFEEFADLVEGRPGRSVPLIGLAQAGYDGFFDDAGFPVGEGWDSVRFPGLRDEAVYALEISGNSMEPVYREGDRVIVAPGAQIRRGDRVIVKTLEGEVLAKTLGRMTDTQVELISANPDYPVRQTPRNMIAWMARILWASQ</sequence>
<dbReference type="Pfam" id="PF00717">
    <property type="entry name" value="Peptidase_S24"/>
    <property type="match status" value="1"/>
</dbReference>
<evidence type="ECO:0000313" key="6">
    <source>
        <dbReference type="EMBL" id="MFC6199014.1"/>
    </source>
</evidence>
<evidence type="ECO:0000256" key="1">
    <source>
        <dbReference type="ARBA" id="ARBA00023015"/>
    </source>
</evidence>
<dbReference type="InterPro" id="IPR036286">
    <property type="entry name" value="LexA/Signal_pep-like_sf"/>
</dbReference>
<dbReference type="Gene3D" id="2.10.109.10">
    <property type="entry name" value="Umud Fragment, subunit A"/>
    <property type="match status" value="1"/>
</dbReference>
<evidence type="ECO:0000259" key="5">
    <source>
        <dbReference type="Pfam" id="PF00717"/>
    </source>
</evidence>
<reference evidence="7" key="1">
    <citation type="journal article" date="2019" name="Int. J. Syst. Evol. Microbiol.">
        <title>The Global Catalogue of Microorganisms (GCM) 10K type strain sequencing project: providing services to taxonomists for standard genome sequencing and annotation.</title>
        <authorList>
            <consortium name="The Broad Institute Genomics Platform"/>
            <consortium name="The Broad Institute Genome Sequencing Center for Infectious Disease"/>
            <person name="Wu L."/>
            <person name="Ma J."/>
        </authorList>
    </citation>
    <scope>NUCLEOTIDE SEQUENCE [LARGE SCALE GENOMIC DNA]</scope>
    <source>
        <strain evidence="7">CGMCC-1.15741</strain>
    </source>
</reference>
<dbReference type="Proteomes" id="UP001596303">
    <property type="component" value="Unassembled WGS sequence"/>
</dbReference>
<feature type="region of interest" description="Disordered" evidence="4">
    <location>
        <begin position="36"/>
        <end position="55"/>
    </location>
</feature>
<dbReference type="PANTHER" id="PTHR40661:SF3">
    <property type="entry name" value="FELS-1 PROPHAGE TRANSCRIPTIONAL REGULATOR"/>
    <property type="match status" value="1"/>
</dbReference>
<evidence type="ECO:0000256" key="4">
    <source>
        <dbReference type="SAM" id="MobiDB-lite"/>
    </source>
</evidence>
<evidence type="ECO:0000313" key="7">
    <source>
        <dbReference type="Proteomes" id="UP001596303"/>
    </source>
</evidence>
<dbReference type="RefSeq" id="WP_377379726.1">
    <property type="nucleotide sequence ID" value="NZ_JBHSSW010000017.1"/>
</dbReference>
<keyword evidence="2" id="KW-0238">DNA-binding</keyword>
<dbReference type="SUPFAM" id="SSF51306">
    <property type="entry name" value="LexA/Signal peptidase"/>
    <property type="match status" value="1"/>
</dbReference>
<keyword evidence="1" id="KW-0805">Transcription regulation</keyword>